<organism evidence="2 3">
    <name type="scientific">Dichomitus squalens</name>
    <dbReference type="NCBI Taxonomy" id="114155"/>
    <lineage>
        <taxon>Eukaryota</taxon>
        <taxon>Fungi</taxon>
        <taxon>Dikarya</taxon>
        <taxon>Basidiomycota</taxon>
        <taxon>Agaricomycotina</taxon>
        <taxon>Agaricomycetes</taxon>
        <taxon>Polyporales</taxon>
        <taxon>Polyporaceae</taxon>
        <taxon>Dichomitus</taxon>
    </lineage>
</organism>
<dbReference type="EMBL" id="ML145217">
    <property type="protein sequence ID" value="TBU53329.1"/>
    <property type="molecule type" value="Genomic_DNA"/>
</dbReference>
<evidence type="ECO:0000256" key="1">
    <source>
        <dbReference type="SAM" id="SignalP"/>
    </source>
</evidence>
<feature type="chain" id="PRO_5020458145" description="Secreted protein" evidence="1">
    <location>
        <begin position="19"/>
        <end position="91"/>
    </location>
</feature>
<gene>
    <name evidence="2" type="ORF">BD310DRAFT_161295</name>
</gene>
<reference evidence="2 3" key="1">
    <citation type="submission" date="2019-01" db="EMBL/GenBank/DDBJ databases">
        <title>Draft genome sequences of three monokaryotic isolates of the white-rot basidiomycete fungus Dichomitus squalens.</title>
        <authorList>
            <consortium name="DOE Joint Genome Institute"/>
            <person name="Lopez S.C."/>
            <person name="Andreopoulos B."/>
            <person name="Pangilinan J."/>
            <person name="Lipzen A."/>
            <person name="Riley R."/>
            <person name="Ahrendt S."/>
            <person name="Ng V."/>
            <person name="Barry K."/>
            <person name="Daum C."/>
            <person name="Grigoriev I.V."/>
            <person name="Hilden K.S."/>
            <person name="Makela M.R."/>
            <person name="de Vries R.P."/>
        </authorList>
    </citation>
    <scope>NUCLEOTIDE SEQUENCE [LARGE SCALE GENOMIC DNA]</scope>
    <source>
        <strain evidence="2 3">CBS 464.89</strain>
    </source>
</reference>
<evidence type="ECO:0008006" key="4">
    <source>
        <dbReference type="Google" id="ProtNLM"/>
    </source>
</evidence>
<feature type="signal peptide" evidence="1">
    <location>
        <begin position="1"/>
        <end position="18"/>
    </location>
</feature>
<dbReference type="Proteomes" id="UP000292082">
    <property type="component" value="Unassembled WGS sequence"/>
</dbReference>
<evidence type="ECO:0000313" key="3">
    <source>
        <dbReference type="Proteomes" id="UP000292082"/>
    </source>
</evidence>
<accession>A0A4Q9PEM3</accession>
<keyword evidence="1" id="KW-0732">Signal</keyword>
<protein>
    <recommendedName>
        <fullName evidence="4">Secreted protein</fullName>
    </recommendedName>
</protein>
<name>A0A4Q9PEM3_9APHY</name>
<proteinExistence type="predicted"/>
<sequence length="91" mass="10101">MWSILVATMCFNPTLNLAHSGVWTYAGFTNVMRCRFRTVPGGNHRVPDALLPSYKVQLASLRSLAYSAHRTSLSCESHCTDPCTIQAAELR</sequence>
<keyword evidence="3" id="KW-1185">Reference proteome</keyword>
<evidence type="ECO:0000313" key="2">
    <source>
        <dbReference type="EMBL" id="TBU53329.1"/>
    </source>
</evidence>
<dbReference type="AlphaFoldDB" id="A0A4Q9PEM3"/>